<reference evidence="3" key="1">
    <citation type="submission" date="2023-07" db="EMBL/GenBank/DDBJ databases">
        <title>30 novel species of actinomycetes from the DSMZ collection.</title>
        <authorList>
            <person name="Nouioui I."/>
        </authorList>
    </citation>
    <scope>NUCLEOTIDE SEQUENCE [LARGE SCALE GENOMIC DNA]</scope>
    <source>
        <strain evidence="3">DSM 44743</strain>
    </source>
</reference>
<accession>A0ABU2MB10</accession>
<sequence>MSGAPSRLLPGHLMPLAVQWFAQDHPRSYGAIIGTVTGLVTVLLTVPISTEDRFGLPDAVPWLVGALCAVSSVVIGVWSTESDVRRATFDGDRERFREAQRLVRLGRLGGDAEVDRAAARYARSVMDAPVGHPWQGVLCGFAVPLFTLLGVARIGEGSFGFATTYLTSAAVCASYLVVAFPLIAHRRRRARALLFLFSSSP</sequence>
<gene>
    <name evidence="2" type="ORF">RM479_15755</name>
</gene>
<feature type="transmembrane region" description="Helical" evidence="1">
    <location>
        <begin position="161"/>
        <end position="184"/>
    </location>
</feature>
<keyword evidence="1" id="KW-1133">Transmembrane helix</keyword>
<name>A0ABU2MB10_9ACTN</name>
<feature type="transmembrane region" description="Helical" evidence="1">
    <location>
        <begin position="60"/>
        <end position="78"/>
    </location>
</feature>
<comment type="caution">
    <text evidence="2">The sequence shown here is derived from an EMBL/GenBank/DDBJ whole genome shotgun (WGS) entry which is preliminary data.</text>
</comment>
<keyword evidence="1" id="KW-0812">Transmembrane</keyword>
<dbReference type="EMBL" id="JAVREP010000009">
    <property type="protein sequence ID" value="MDT0329867.1"/>
    <property type="molecule type" value="Genomic_DNA"/>
</dbReference>
<keyword evidence="1" id="KW-0472">Membrane</keyword>
<feature type="transmembrane region" description="Helical" evidence="1">
    <location>
        <begin position="29"/>
        <end position="48"/>
    </location>
</feature>
<evidence type="ECO:0000313" key="3">
    <source>
        <dbReference type="Proteomes" id="UP001183390"/>
    </source>
</evidence>
<evidence type="ECO:0008006" key="4">
    <source>
        <dbReference type="Google" id="ProtNLM"/>
    </source>
</evidence>
<evidence type="ECO:0000313" key="2">
    <source>
        <dbReference type="EMBL" id="MDT0329867.1"/>
    </source>
</evidence>
<protein>
    <recommendedName>
        <fullName evidence="4">MFS transporter</fullName>
    </recommendedName>
</protein>
<feature type="transmembrane region" description="Helical" evidence="1">
    <location>
        <begin position="136"/>
        <end position="155"/>
    </location>
</feature>
<dbReference type="Proteomes" id="UP001183390">
    <property type="component" value="Unassembled WGS sequence"/>
</dbReference>
<dbReference type="RefSeq" id="WP_311512471.1">
    <property type="nucleotide sequence ID" value="NZ_JAVREP010000009.1"/>
</dbReference>
<organism evidence="2 3">
    <name type="scientific">Nocardiopsis lambiniae</name>
    <dbReference type="NCBI Taxonomy" id="3075539"/>
    <lineage>
        <taxon>Bacteria</taxon>
        <taxon>Bacillati</taxon>
        <taxon>Actinomycetota</taxon>
        <taxon>Actinomycetes</taxon>
        <taxon>Streptosporangiales</taxon>
        <taxon>Nocardiopsidaceae</taxon>
        <taxon>Nocardiopsis</taxon>
    </lineage>
</organism>
<keyword evidence="3" id="KW-1185">Reference proteome</keyword>
<proteinExistence type="predicted"/>
<evidence type="ECO:0000256" key="1">
    <source>
        <dbReference type="SAM" id="Phobius"/>
    </source>
</evidence>